<protein>
    <submittedName>
        <fullName evidence="1">Uncharacterized protein</fullName>
    </submittedName>
</protein>
<organism evidence="1 2">
    <name type="scientific">Xyrichtys novacula</name>
    <name type="common">Pearly razorfish</name>
    <name type="synonym">Hemipteronotus novacula</name>
    <dbReference type="NCBI Taxonomy" id="13765"/>
    <lineage>
        <taxon>Eukaryota</taxon>
        <taxon>Metazoa</taxon>
        <taxon>Chordata</taxon>
        <taxon>Craniata</taxon>
        <taxon>Vertebrata</taxon>
        <taxon>Euteleostomi</taxon>
        <taxon>Actinopterygii</taxon>
        <taxon>Neopterygii</taxon>
        <taxon>Teleostei</taxon>
        <taxon>Neoteleostei</taxon>
        <taxon>Acanthomorphata</taxon>
        <taxon>Eupercaria</taxon>
        <taxon>Labriformes</taxon>
        <taxon>Labridae</taxon>
        <taxon>Xyrichtys</taxon>
    </lineage>
</organism>
<accession>A0AAV1HN75</accession>
<dbReference type="EMBL" id="OY660887">
    <property type="protein sequence ID" value="CAJ1087328.1"/>
    <property type="molecule type" value="Genomic_DNA"/>
</dbReference>
<gene>
    <name evidence="1" type="ORF">XNOV1_A034985</name>
</gene>
<dbReference type="Proteomes" id="UP001178508">
    <property type="component" value="Chromosome 24"/>
</dbReference>
<evidence type="ECO:0000313" key="1">
    <source>
        <dbReference type="EMBL" id="CAJ1087328.1"/>
    </source>
</evidence>
<name>A0AAV1HN75_XYRNO</name>
<dbReference type="AlphaFoldDB" id="A0AAV1HN75"/>
<evidence type="ECO:0000313" key="2">
    <source>
        <dbReference type="Proteomes" id="UP001178508"/>
    </source>
</evidence>
<sequence>MRGAKRGAERVSLLLPVHSLSTIKTHAVPPSGHTRGGNPQRTAVLVLLLEDTMMTVPQTLGVSQGGSCLITAPCPCIHALSETICYRNLQRMHSERRSEAQATTGDVGLMLGPQARKALRWVYHHTDRILSTEFSGNPVTAVIVVYSFTNAASSEQVESVWTQKQRM</sequence>
<proteinExistence type="predicted"/>
<keyword evidence="2" id="KW-1185">Reference proteome</keyword>
<reference evidence="1" key="1">
    <citation type="submission" date="2023-08" db="EMBL/GenBank/DDBJ databases">
        <authorList>
            <person name="Alioto T."/>
            <person name="Alioto T."/>
            <person name="Gomez Garrido J."/>
        </authorList>
    </citation>
    <scope>NUCLEOTIDE SEQUENCE</scope>
</reference>